<dbReference type="CTD" id="374864"/>
<reference evidence="4" key="1">
    <citation type="submission" date="2025-08" db="UniProtKB">
        <authorList>
            <consortium name="RefSeq"/>
        </authorList>
    </citation>
    <scope>IDENTIFICATION</scope>
</reference>
<dbReference type="PANTHER" id="PTHR35088:SF1">
    <property type="entry name" value="COILED-COIL DOMAIN-CONTAINING PROTEIN 178"/>
    <property type="match status" value="1"/>
</dbReference>
<dbReference type="AlphaFoldDB" id="A0A6J2UTX4"/>
<feature type="coiled-coil region" evidence="1">
    <location>
        <begin position="666"/>
        <end position="693"/>
    </location>
</feature>
<proteinExistence type="predicted"/>
<name>A0A6J2UTX4_CHACN</name>
<dbReference type="PANTHER" id="PTHR35088">
    <property type="entry name" value="COILED-COIL DOMAIN-CONTAINING PROTEIN 178"/>
    <property type="match status" value="1"/>
</dbReference>
<dbReference type="Proteomes" id="UP000504632">
    <property type="component" value="Chromosome 3"/>
</dbReference>
<feature type="coiled-coil region" evidence="1">
    <location>
        <begin position="511"/>
        <end position="545"/>
    </location>
</feature>
<gene>
    <name evidence="4" type="primary">ccdc178</name>
</gene>
<organism evidence="3 4">
    <name type="scientific">Chanos chanos</name>
    <name type="common">Milkfish</name>
    <name type="synonym">Mugil chanos</name>
    <dbReference type="NCBI Taxonomy" id="29144"/>
    <lineage>
        <taxon>Eukaryota</taxon>
        <taxon>Metazoa</taxon>
        <taxon>Chordata</taxon>
        <taxon>Craniata</taxon>
        <taxon>Vertebrata</taxon>
        <taxon>Euteleostomi</taxon>
        <taxon>Actinopterygii</taxon>
        <taxon>Neopterygii</taxon>
        <taxon>Teleostei</taxon>
        <taxon>Ostariophysi</taxon>
        <taxon>Gonorynchiformes</taxon>
        <taxon>Chanidae</taxon>
        <taxon>Chanos</taxon>
    </lineage>
</organism>
<feature type="coiled-coil region" evidence="1">
    <location>
        <begin position="370"/>
        <end position="453"/>
    </location>
</feature>
<evidence type="ECO:0000256" key="1">
    <source>
        <dbReference type="SAM" id="Coils"/>
    </source>
</evidence>
<dbReference type="InterPro" id="IPR038826">
    <property type="entry name" value="CCDC178"/>
</dbReference>
<sequence length="809" mass="93154">MPDVELLKFPSRESGAKLQDQGDSSVVYPSRRRSCALVNTPAPCVNKALCHIQELKRKLDSWGQQISPGRSASASLWREMARVLVEVLYLTERLETDRRETEETLCEEKKKARKLRQKIDSLSLWKQQVFPVTVQNEHEACSRDICELKWHLKKRKDQLQQVKDRLIQTEVLNQRLNEDIDFVKREGCLVKGKLQLESEIMEQIQSSQDEANETLTKTLSKLKSLQQELKKEELSASKRTEKMNMELKGIGLQLKKQLNELQQSQSNGEAYFSKVNETKEQITIKENMSKSMFQEIVLAESKEAEVTDSIDGLKPKIVDKGREVKNKNEDFADLQKRVRATRCVGEERVFRFEELFRQKRKESVALHDQNKEHELETEDLKKKIQQSVKKVEDLQKERKQMLLKLSQNERQRDGARAELTQVSGLHSHTKGRLEDLEQQTFMEEQRMRRVKENLKKEIMAEMKAVAILKGKIDIMTTDFNRQKAIVEEAESKLQKEFEGASSVTAQMETEIAKLQQIYTEKSEKIENLKAKLNDILSAHKAISAELERKKNSSTEHLNAMKESHNIVSTRLQNTLSNIEELRVKYTVCRQESDEMEKMGTTMPDIIDGLQSVSDAVEFEHKTASVIINSLMNDISHCKSRTAQCEETHITLLSQRQDALQEIKTILQTTLQENVALAREYSELQRSLMVAKREAVCVFEQRNRANASLHDHKELSLLQKRMHKAMVKYFRRRSACCQAELAQVQALSNENSHKMRALQEELSETIRRISAFLWPLTDDSTSASQAAANKQSGGNAGTWGRRTAVDQTAE</sequence>
<evidence type="ECO:0000313" key="4">
    <source>
        <dbReference type="RefSeq" id="XP_030623509.1"/>
    </source>
</evidence>
<protein>
    <submittedName>
        <fullName evidence="4">Coiled-coil domain-containing protein 178</fullName>
    </submittedName>
</protein>
<feature type="region of interest" description="Disordered" evidence="2">
    <location>
        <begin position="782"/>
        <end position="809"/>
    </location>
</feature>
<dbReference type="RefSeq" id="XP_030623509.1">
    <property type="nucleotide sequence ID" value="XM_030767649.1"/>
</dbReference>
<evidence type="ECO:0000313" key="3">
    <source>
        <dbReference type="Proteomes" id="UP000504632"/>
    </source>
</evidence>
<keyword evidence="1" id="KW-0175">Coiled coil</keyword>
<dbReference type="InterPro" id="IPR018247">
    <property type="entry name" value="EF_Hand_1_Ca_BS"/>
</dbReference>
<keyword evidence="3" id="KW-1185">Reference proteome</keyword>
<accession>A0A6J2UTX4</accession>
<dbReference type="PROSITE" id="PS00018">
    <property type="entry name" value="EF_HAND_1"/>
    <property type="match status" value="1"/>
</dbReference>
<evidence type="ECO:0000256" key="2">
    <source>
        <dbReference type="SAM" id="MobiDB-lite"/>
    </source>
</evidence>
<dbReference type="GeneID" id="115806787"/>
<dbReference type="InParanoid" id="A0A6J2UTX4"/>
<feature type="coiled-coil region" evidence="1">
    <location>
        <begin position="159"/>
        <end position="242"/>
    </location>
</feature>
<dbReference type="OrthoDB" id="10010556at2759"/>